<proteinExistence type="inferred from homology"/>
<reference evidence="16" key="1">
    <citation type="submission" date="2022-02" db="EMBL/GenBank/DDBJ databases">
        <authorList>
            <person name="Lee M."/>
            <person name="Kim S.-J."/>
            <person name="Jung M.-Y."/>
        </authorList>
    </citation>
    <scope>NUCLEOTIDE SEQUENCE</scope>
    <source>
        <strain evidence="16">JHP9</strain>
    </source>
</reference>
<comment type="function">
    <text evidence="2">Catalyzes the conversion of dihydroorotate to orotate with quinone as electron acceptor.</text>
</comment>
<dbReference type="NCBIfam" id="TIGR01036">
    <property type="entry name" value="pyrD_sub2"/>
    <property type="match status" value="1"/>
</dbReference>
<evidence type="ECO:0000256" key="13">
    <source>
        <dbReference type="ARBA" id="ARBA00048639"/>
    </source>
</evidence>
<dbReference type="PANTHER" id="PTHR48109:SF4">
    <property type="entry name" value="DIHYDROOROTATE DEHYDROGENASE (QUINONE), MITOCHONDRIAL"/>
    <property type="match status" value="1"/>
</dbReference>
<evidence type="ECO:0000259" key="15">
    <source>
        <dbReference type="Pfam" id="PF01180"/>
    </source>
</evidence>
<dbReference type="InterPro" id="IPR013785">
    <property type="entry name" value="Aldolase_TIM"/>
</dbReference>
<evidence type="ECO:0000256" key="9">
    <source>
        <dbReference type="ARBA" id="ARBA00022643"/>
    </source>
</evidence>
<dbReference type="EC" id="1.3.5.2" evidence="6 14"/>
<dbReference type="Proteomes" id="UP001203761">
    <property type="component" value="Unassembled WGS sequence"/>
</dbReference>
<dbReference type="PROSITE" id="PS00912">
    <property type="entry name" value="DHODEHASE_2"/>
    <property type="match status" value="1"/>
</dbReference>
<organism evidence="16 17">
    <name type="scientific">Brachybacterium equifaecis</name>
    <dbReference type="NCBI Taxonomy" id="2910770"/>
    <lineage>
        <taxon>Bacteria</taxon>
        <taxon>Bacillati</taxon>
        <taxon>Actinomycetota</taxon>
        <taxon>Actinomycetes</taxon>
        <taxon>Micrococcales</taxon>
        <taxon>Dermabacteraceae</taxon>
        <taxon>Brachybacterium</taxon>
    </lineage>
</organism>
<keyword evidence="12" id="KW-0472">Membrane</keyword>
<dbReference type="InterPro" id="IPR050074">
    <property type="entry name" value="DHO_dehydrogenase"/>
</dbReference>
<dbReference type="Pfam" id="PF01180">
    <property type="entry name" value="DHO_dh"/>
    <property type="match status" value="1"/>
</dbReference>
<evidence type="ECO:0000313" key="17">
    <source>
        <dbReference type="Proteomes" id="UP001203761"/>
    </source>
</evidence>
<evidence type="ECO:0000256" key="4">
    <source>
        <dbReference type="ARBA" id="ARBA00005161"/>
    </source>
</evidence>
<evidence type="ECO:0000256" key="12">
    <source>
        <dbReference type="ARBA" id="ARBA00023136"/>
    </source>
</evidence>
<comment type="similarity">
    <text evidence="5">Belongs to the dihydroorotate dehydrogenase family. Type 2 subfamily.</text>
</comment>
<evidence type="ECO:0000256" key="11">
    <source>
        <dbReference type="ARBA" id="ARBA00023002"/>
    </source>
</evidence>
<dbReference type="InterPro" id="IPR005720">
    <property type="entry name" value="Dihydroorotate_DH_cat"/>
</dbReference>
<accession>A0ABT0R2G8</accession>
<dbReference type="CDD" id="cd04738">
    <property type="entry name" value="DHOD_2_like"/>
    <property type="match status" value="1"/>
</dbReference>
<dbReference type="Gene3D" id="3.20.20.70">
    <property type="entry name" value="Aldolase class I"/>
    <property type="match status" value="1"/>
</dbReference>
<dbReference type="PANTHER" id="PTHR48109">
    <property type="entry name" value="DIHYDROOROTATE DEHYDROGENASE (QUINONE), MITOCHONDRIAL-RELATED"/>
    <property type="match status" value="1"/>
</dbReference>
<keyword evidence="10" id="KW-0665">Pyrimidine biosynthesis</keyword>
<evidence type="ECO:0000256" key="2">
    <source>
        <dbReference type="ARBA" id="ARBA00003125"/>
    </source>
</evidence>
<evidence type="ECO:0000256" key="3">
    <source>
        <dbReference type="ARBA" id="ARBA00004370"/>
    </source>
</evidence>
<evidence type="ECO:0000256" key="14">
    <source>
        <dbReference type="NCBIfam" id="TIGR01036"/>
    </source>
</evidence>
<keyword evidence="9" id="KW-0288">FMN</keyword>
<evidence type="ECO:0000256" key="7">
    <source>
        <dbReference type="ARBA" id="ARBA00018366"/>
    </source>
</evidence>
<comment type="catalytic activity">
    <reaction evidence="13">
        <text>(S)-dihydroorotate + a quinone = orotate + a quinol</text>
        <dbReference type="Rhea" id="RHEA:30187"/>
        <dbReference type="ChEBI" id="CHEBI:24646"/>
        <dbReference type="ChEBI" id="CHEBI:30839"/>
        <dbReference type="ChEBI" id="CHEBI:30864"/>
        <dbReference type="ChEBI" id="CHEBI:132124"/>
        <dbReference type="EC" id="1.3.5.2"/>
    </reaction>
</comment>
<comment type="pathway">
    <text evidence="4">Pyrimidine metabolism; UMP biosynthesis via de novo pathway; orotate from (S)-dihydroorotate (quinone route): step 1/1.</text>
</comment>
<gene>
    <name evidence="16" type="ORF">Bequi_11975</name>
</gene>
<dbReference type="GO" id="GO:0106430">
    <property type="term" value="F:dihydroorotate dehydrogenase (quinone) activity"/>
    <property type="evidence" value="ECO:0007669"/>
    <property type="project" value="UniProtKB-EC"/>
</dbReference>
<evidence type="ECO:0000256" key="1">
    <source>
        <dbReference type="ARBA" id="ARBA00001917"/>
    </source>
</evidence>
<keyword evidence="11 16" id="KW-0560">Oxidoreductase</keyword>
<keyword evidence="17" id="KW-1185">Reference proteome</keyword>
<protein>
    <recommendedName>
        <fullName evidence="7 14">Dihydroorotate dehydrogenase (quinone)</fullName>
        <ecNumber evidence="6 14">1.3.5.2</ecNumber>
    </recommendedName>
</protein>
<sequence length="370" mass="38867">MATSFSPYSLLFDHVLRRLDPERAHELTVLALRTAAALPGGPALLRSAFRTPAPTAAATATRTSASSRAQRLLGPMSSPFGLGAGFDKHALAPLALLDLGFGHVEVGTITAQAQPGNPKPRSFRLVEDRALINRMGFNNHGAEAAAQRLARVRATERGQRAVIGVNIGKTKSTPLDCAAEDYARSARLLAPYASYLAINVSSPNTPGLRDLQSAAALEPILSAVLAEARASEQRLGRAVPVLVKIAPDLHDDDVRAVAALAAELGLAGVIAANTTISRPASLRSGRDLIERIGAGGLSGPVLAGRSREMLAVLREALPDRMLVISCGGVRTASDVAERLRDGADLVQGYTGLIYEGPSWPGRIARGLRRA</sequence>
<feature type="domain" description="Dihydroorotate dehydrogenase catalytic" evidence="15">
    <location>
        <begin position="78"/>
        <end position="368"/>
    </location>
</feature>
<evidence type="ECO:0000256" key="6">
    <source>
        <dbReference type="ARBA" id="ARBA00012791"/>
    </source>
</evidence>
<name>A0ABT0R2G8_9MICO</name>
<dbReference type="EMBL" id="JAKNCJ010000008">
    <property type="protein sequence ID" value="MCL6424086.1"/>
    <property type="molecule type" value="Genomic_DNA"/>
</dbReference>
<dbReference type="PROSITE" id="PS00911">
    <property type="entry name" value="DHODEHASE_1"/>
    <property type="match status" value="1"/>
</dbReference>
<dbReference type="InterPro" id="IPR001295">
    <property type="entry name" value="Dihydroorotate_DH_CS"/>
</dbReference>
<evidence type="ECO:0000313" key="16">
    <source>
        <dbReference type="EMBL" id="MCL6424086.1"/>
    </source>
</evidence>
<evidence type="ECO:0000256" key="8">
    <source>
        <dbReference type="ARBA" id="ARBA00022630"/>
    </source>
</evidence>
<dbReference type="NCBIfam" id="NF003652">
    <property type="entry name" value="PRK05286.2-5"/>
    <property type="match status" value="1"/>
</dbReference>
<keyword evidence="8" id="KW-0285">Flavoprotein</keyword>
<comment type="cofactor">
    <cofactor evidence="1">
        <name>FMN</name>
        <dbReference type="ChEBI" id="CHEBI:58210"/>
    </cofactor>
</comment>
<dbReference type="SUPFAM" id="SSF51395">
    <property type="entry name" value="FMN-linked oxidoreductases"/>
    <property type="match status" value="1"/>
</dbReference>
<comment type="caution">
    <text evidence="16">The sequence shown here is derived from an EMBL/GenBank/DDBJ whole genome shotgun (WGS) entry which is preliminary data.</text>
</comment>
<dbReference type="InterPro" id="IPR005719">
    <property type="entry name" value="Dihydroorotate_DH_2"/>
</dbReference>
<dbReference type="RefSeq" id="WP_249738168.1">
    <property type="nucleotide sequence ID" value="NZ_JAKNCJ010000008.1"/>
</dbReference>
<comment type="subcellular location">
    <subcellularLocation>
        <location evidence="3">Membrane</location>
    </subcellularLocation>
</comment>
<evidence type="ECO:0000256" key="5">
    <source>
        <dbReference type="ARBA" id="ARBA00005359"/>
    </source>
</evidence>
<evidence type="ECO:0000256" key="10">
    <source>
        <dbReference type="ARBA" id="ARBA00022975"/>
    </source>
</evidence>